<proteinExistence type="predicted"/>
<dbReference type="EMBL" id="JAVDTH010000005">
    <property type="protein sequence ID" value="MDR6711663.1"/>
    <property type="molecule type" value="Genomic_DNA"/>
</dbReference>
<dbReference type="Proteomes" id="UP001259587">
    <property type="component" value="Unassembled WGS sequence"/>
</dbReference>
<gene>
    <name evidence="1" type="ORF">J2W83_001257</name>
</gene>
<accession>A0ACC6JZQ8</accession>
<sequence>MTSNKDWPDRHQQTPALSWADRRRNTALETLASLTQDESWVALSNHHDGFVREIAVRELRNQPSPEALVVLLERLNDWAPEVREVAAAGLAHYLQPSQAPALLYALESLMALAGRHRADHSQTLQAVRAVLQSPGIREGVHQRFLASQGKTARYLFALLLEHNGAPQALLRSALAHRELTVRLMAVAACQALPGETARALLSEALTRPGAKVRVNVLRALLPLLDDSRPVLRQALLDASPAIRSLARWSAARSGVDALAVLAARLTEGLPAGKREWLGVLGLASDLEVQLPQAWHMTALRAPYSTVRQAAVHLLRDEHVAESLVALDDPADRVFLAAVAHLHEQPWASVKSGLDTLLDKAWHALPTARREALMHVRPAWQQVSYLLYRLQAEPVAQRYWLAQLEQWCERQYQVVDPVTPKAQRADIVEQLRRLAGSGLIASERIARVAD</sequence>
<evidence type="ECO:0000313" key="1">
    <source>
        <dbReference type="EMBL" id="MDR6711663.1"/>
    </source>
</evidence>
<name>A0ACC6JZQ8_9PSED</name>
<comment type="caution">
    <text evidence="1">The sequence shown here is derived from an EMBL/GenBank/DDBJ whole genome shotgun (WGS) entry which is preliminary data.</text>
</comment>
<keyword evidence="2" id="KW-1185">Reference proteome</keyword>
<reference evidence="1" key="1">
    <citation type="submission" date="2023-07" db="EMBL/GenBank/DDBJ databases">
        <title>Sorghum-associated microbial communities from plants grown in Nebraska, USA.</title>
        <authorList>
            <person name="Schachtman D."/>
        </authorList>
    </citation>
    <scope>NUCLEOTIDE SEQUENCE</scope>
    <source>
        <strain evidence="1">BE56</strain>
    </source>
</reference>
<organism evidence="1 2">
    <name type="scientific">Pseudomonas hunanensis</name>
    <dbReference type="NCBI Taxonomy" id="1247546"/>
    <lineage>
        <taxon>Bacteria</taxon>
        <taxon>Pseudomonadati</taxon>
        <taxon>Pseudomonadota</taxon>
        <taxon>Gammaproteobacteria</taxon>
        <taxon>Pseudomonadales</taxon>
        <taxon>Pseudomonadaceae</taxon>
        <taxon>Pseudomonas</taxon>
    </lineage>
</organism>
<evidence type="ECO:0000313" key="2">
    <source>
        <dbReference type="Proteomes" id="UP001259587"/>
    </source>
</evidence>
<protein>
    <submittedName>
        <fullName evidence="1">HEAT repeat protein</fullName>
    </submittedName>
</protein>